<evidence type="ECO:0000313" key="1">
    <source>
        <dbReference type="EMBL" id="QUC67896.1"/>
    </source>
</evidence>
<sequence>MNSKEIKTRLELNEVPFREDLPEKLYLYLELLREWNSRMDLTAVTDDEETVDKHFVDSLIVLKTGLIRGNEKLIDVGTGAGFPGLVLAMACPEMNVTLLDSQQKRLSFLETVGEESNTKNITLVHARAEDGARKKELREQFDIAAARAVAPMNVLCEYLLPYVSVNGCALCWKGPALKNELETGRKAAHLLGGRIEMPVEGSVYGREWEHMILPVRKIQHTASIYPRKAGTPKSKPLGL</sequence>
<protein>
    <submittedName>
        <fullName evidence="1">16S rRNA (Guanine(527)-N(7))-methyltransferase RsmG</fullName>
    </submittedName>
</protein>
<evidence type="ECO:0000313" key="2">
    <source>
        <dbReference type="Proteomes" id="UP000682782"/>
    </source>
</evidence>
<accession>A0AC61MY57</accession>
<dbReference type="Proteomes" id="UP000682782">
    <property type="component" value="Chromosome"/>
</dbReference>
<name>A0AC61MY57_9FIRM</name>
<reference evidence="1" key="1">
    <citation type="submission" date="2021-01" db="EMBL/GenBank/DDBJ databases">
        <title>Complete genome sequence of Clostridiales bacterium R-7.</title>
        <authorList>
            <person name="Mahoney-Kurpe S.C."/>
            <person name="Palevich N."/>
            <person name="Koike S."/>
            <person name="Moon C.D."/>
            <person name="Attwood G.T."/>
        </authorList>
    </citation>
    <scope>NUCLEOTIDE SEQUENCE</scope>
    <source>
        <strain evidence="1">R-7</strain>
    </source>
</reference>
<proteinExistence type="predicted"/>
<keyword evidence="2" id="KW-1185">Reference proteome</keyword>
<organism evidence="1 2">
    <name type="scientific">Aristaeella hokkaidonensis</name>
    <dbReference type="NCBI Taxonomy" id="3046382"/>
    <lineage>
        <taxon>Bacteria</taxon>
        <taxon>Bacillati</taxon>
        <taxon>Bacillota</taxon>
        <taxon>Clostridia</taxon>
        <taxon>Eubacteriales</taxon>
        <taxon>Aristaeellaceae</taxon>
        <taxon>Aristaeella</taxon>
    </lineage>
</organism>
<dbReference type="EMBL" id="CP068393">
    <property type="protein sequence ID" value="QUC67896.1"/>
    <property type="molecule type" value="Genomic_DNA"/>
</dbReference>
<gene>
    <name evidence="1" type="primary">rsmG</name>
    <name evidence="1" type="ORF">JYE49_04135</name>
</gene>